<accession>A0A6L2JUE9</accession>
<dbReference type="EMBL" id="BKCJ010001345">
    <property type="protein sequence ID" value="GEU40748.1"/>
    <property type="molecule type" value="Genomic_DNA"/>
</dbReference>
<feature type="domain" description="Retrotransposon gag" evidence="2">
    <location>
        <begin position="135"/>
        <end position="219"/>
    </location>
</feature>
<evidence type="ECO:0000259" key="2">
    <source>
        <dbReference type="Pfam" id="PF03732"/>
    </source>
</evidence>
<dbReference type="AlphaFoldDB" id="A0A6L2JUE9"/>
<organism evidence="3">
    <name type="scientific">Tanacetum cinerariifolium</name>
    <name type="common">Dalmatian daisy</name>
    <name type="synonym">Chrysanthemum cinerariifolium</name>
    <dbReference type="NCBI Taxonomy" id="118510"/>
    <lineage>
        <taxon>Eukaryota</taxon>
        <taxon>Viridiplantae</taxon>
        <taxon>Streptophyta</taxon>
        <taxon>Embryophyta</taxon>
        <taxon>Tracheophyta</taxon>
        <taxon>Spermatophyta</taxon>
        <taxon>Magnoliopsida</taxon>
        <taxon>eudicotyledons</taxon>
        <taxon>Gunneridae</taxon>
        <taxon>Pentapetalae</taxon>
        <taxon>asterids</taxon>
        <taxon>campanulids</taxon>
        <taxon>Asterales</taxon>
        <taxon>Asteraceae</taxon>
        <taxon>Asteroideae</taxon>
        <taxon>Anthemideae</taxon>
        <taxon>Anthemidinae</taxon>
        <taxon>Tanacetum</taxon>
    </lineage>
</organism>
<dbReference type="PANTHER" id="PTHR33223:SF11">
    <property type="entry name" value="ELEMENT PROTEIN, PUTATIVE-RELATED"/>
    <property type="match status" value="1"/>
</dbReference>
<dbReference type="InterPro" id="IPR005162">
    <property type="entry name" value="Retrotrans_gag_dom"/>
</dbReference>
<gene>
    <name evidence="3" type="ORF">Tci_012726</name>
</gene>
<feature type="compositionally biased region" description="Low complexity" evidence="1">
    <location>
        <begin position="35"/>
        <end position="46"/>
    </location>
</feature>
<feature type="compositionally biased region" description="Basic and acidic residues" evidence="1">
    <location>
        <begin position="56"/>
        <end position="65"/>
    </location>
</feature>
<evidence type="ECO:0000313" key="3">
    <source>
        <dbReference type="EMBL" id="GEU40748.1"/>
    </source>
</evidence>
<protein>
    <recommendedName>
        <fullName evidence="2">Retrotransposon gag domain-containing protein</fullName>
    </recommendedName>
</protein>
<comment type="caution">
    <text evidence="3">The sequence shown here is derived from an EMBL/GenBank/DDBJ whole genome shotgun (WGS) entry which is preliminary data.</text>
</comment>
<reference evidence="3" key="1">
    <citation type="journal article" date="2019" name="Sci. Rep.">
        <title>Draft genome of Tanacetum cinerariifolium, the natural source of mosquito coil.</title>
        <authorList>
            <person name="Yamashiro T."/>
            <person name="Shiraishi A."/>
            <person name="Satake H."/>
            <person name="Nakayama K."/>
        </authorList>
    </citation>
    <scope>NUCLEOTIDE SEQUENCE</scope>
</reference>
<sequence>MFLIASRFPTPPLACAFFSLRATVTSSSKLARDQTSNPTSSTNPTPKGRIHRSSKQKVENSHFEEHLTPIATMTDNRTMAEMLRAPTEGCAEAIVVPPILAEQFELKHSLINMMTSEQFFGLEKDNPHDHIRWVAHQWLEKEPPRSITTWDNLVSKFINEFFPPSRTTNLRNEILNFQQKFDESFHEAWERYKDLLRACPYHGFHELHQLDTFYNALNPADQDSLNVAAGGNLLEKSPQDALTVIENKSNVRNSRSKLISSPINACDNHSSSEIAKLTHAVNQQTSAVTTAMTAMLKQLQSNLPLAQVKAVEEICVTCGGAHPYYQCLAVGGNTFP</sequence>
<dbReference type="Pfam" id="PF03732">
    <property type="entry name" value="Retrotrans_gag"/>
    <property type="match status" value="1"/>
</dbReference>
<evidence type="ECO:0000256" key="1">
    <source>
        <dbReference type="SAM" id="MobiDB-lite"/>
    </source>
</evidence>
<feature type="region of interest" description="Disordered" evidence="1">
    <location>
        <begin position="28"/>
        <end position="65"/>
    </location>
</feature>
<proteinExistence type="predicted"/>
<name>A0A6L2JUE9_TANCI</name>
<dbReference type="PANTHER" id="PTHR33223">
    <property type="entry name" value="CCHC-TYPE DOMAIN-CONTAINING PROTEIN"/>
    <property type="match status" value="1"/>
</dbReference>